<dbReference type="AlphaFoldDB" id="A0AAD3TDM8"/>
<dbReference type="EMBL" id="BSYO01000033">
    <property type="protein sequence ID" value="GMH27427.1"/>
    <property type="molecule type" value="Genomic_DNA"/>
</dbReference>
<feature type="compositionally biased region" description="Basic and acidic residues" evidence="1">
    <location>
        <begin position="25"/>
        <end position="34"/>
    </location>
</feature>
<dbReference type="Proteomes" id="UP001279734">
    <property type="component" value="Unassembled WGS sequence"/>
</dbReference>
<organism evidence="2 3">
    <name type="scientific">Nepenthes gracilis</name>
    <name type="common">Slender pitcher plant</name>
    <dbReference type="NCBI Taxonomy" id="150966"/>
    <lineage>
        <taxon>Eukaryota</taxon>
        <taxon>Viridiplantae</taxon>
        <taxon>Streptophyta</taxon>
        <taxon>Embryophyta</taxon>
        <taxon>Tracheophyta</taxon>
        <taxon>Spermatophyta</taxon>
        <taxon>Magnoliopsida</taxon>
        <taxon>eudicotyledons</taxon>
        <taxon>Gunneridae</taxon>
        <taxon>Pentapetalae</taxon>
        <taxon>Caryophyllales</taxon>
        <taxon>Nepenthaceae</taxon>
        <taxon>Nepenthes</taxon>
    </lineage>
</organism>
<evidence type="ECO:0000313" key="3">
    <source>
        <dbReference type="Proteomes" id="UP001279734"/>
    </source>
</evidence>
<proteinExistence type="predicted"/>
<keyword evidence="3" id="KW-1185">Reference proteome</keyword>
<reference evidence="2" key="1">
    <citation type="submission" date="2023-05" db="EMBL/GenBank/DDBJ databases">
        <title>Nepenthes gracilis genome sequencing.</title>
        <authorList>
            <person name="Fukushima K."/>
        </authorList>
    </citation>
    <scope>NUCLEOTIDE SEQUENCE</scope>
    <source>
        <strain evidence="2">SING2019-196</strain>
    </source>
</reference>
<accession>A0AAD3TDM8</accession>
<protein>
    <submittedName>
        <fullName evidence="2">Uncharacterized protein</fullName>
    </submittedName>
</protein>
<comment type="caution">
    <text evidence="2">The sequence shown here is derived from an EMBL/GenBank/DDBJ whole genome shotgun (WGS) entry which is preliminary data.</text>
</comment>
<sequence>MEVGNKNHSRDPVVVNVGPAMNHSRVLEDSHQKREGTVEAEMGETIAAHTHMAGQEE</sequence>
<name>A0AAD3TDM8_NEPGR</name>
<evidence type="ECO:0000256" key="1">
    <source>
        <dbReference type="SAM" id="MobiDB-lite"/>
    </source>
</evidence>
<gene>
    <name evidence="2" type="ORF">Nepgr_029270</name>
</gene>
<evidence type="ECO:0000313" key="2">
    <source>
        <dbReference type="EMBL" id="GMH27427.1"/>
    </source>
</evidence>
<feature type="region of interest" description="Disordered" evidence="1">
    <location>
        <begin position="1"/>
        <end position="34"/>
    </location>
</feature>